<evidence type="ECO:0000259" key="2">
    <source>
        <dbReference type="Pfam" id="PF07331"/>
    </source>
</evidence>
<comment type="caution">
    <text evidence="3">The sequence shown here is derived from an EMBL/GenBank/DDBJ whole genome shotgun (WGS) entry which is preliminary data.</text>
</comment>
<keyword evidence="1" id="KW-0472">Membrane</keyword>
<dbReference type="RefSeq" id="WP_127048098.1">
    <property type="nucleotide sequence ID" value="NZ_RZGZ01000002.1"/>
</dbReference>
<dbReference type="AlphaFoldDB" id="A0A3S1CS33"/>
<accession>A0A3S1CS33</accession>
<dbReference type="InterPro" id="IPR009936">
    <property type="entry name" value="DUF1468"/>
</dbReference>
<dbReference type="Pfam" id="PF07331">
    <property type="entry name" value="TctB"/>
    <property type="match status" value="1"/>
</dbReference>
<gene>
    <name evidence="3" type="ORF">ELQ94_05735</name>
</gene>
<organism evidence="3 4">
    <name type="scientific">Labedella endophytica</name>
    <dbReference type="NCBI Taxonomy" id="1523160"/>
    <lineage>
        <taxon>Bacteria</taxon>
        <taxon>Bacillati</taxon>
        <taxon>Actinomycetota</taxon>
        <taxon>Actinomycetes</taxon>
        <taxon>Micrococcales</taxon>
        <taxon>Microbacteriaceae</taxon>
        <taxon>Labedella</taxon>
    </lineage>
</organism>
<keyword evidence="1" id="KW-1133">Transmembrane helix</keyword>
<evidence type="ECO:0000256" key="1">
    <source>
        <dbReference type="SAM" id="Phobius"/>
    </source>
</evidence>
<keyword evidence="1" id="KW-0812">Transmembrane</keyword>
<feature type="transmembrane region" description="Helical" evidence="1">
    <location>
        <begin position="66"/>
        <end position="87"/>
    </location>
</feature>
<evidence type="ECO:0000313" key="3">
    <source>
        <dbReference type="EMBL" id="RUR01032.1"/>
    </source>
</evidence>
<feature type="domain" description="DUF1468" evidence="2">
    <location>
        <begin position="37"/>
        <end position="189"/>
    </location>
</feature>
<feature type="transmembrane region" description="Helical" evidence="1">
    <location>
        <begin position="33"/>
        <end position="54"/>
    </location>
</feature>
<sequence>MTFPPNPTAASAVIGDRLRLVSGPGLSALLKGLTMPVIVAAFATYLLVGILTMRVPAATDFPGPQFFPAIVAAGLYAFAALLAVSAIREIRALPQDYEEDLLAAENDDDAPAGRSVRVDVRSLAWVVGSFVGFALVLQVLGWVISASLLFWCVARGFGSDKPVNSLLVGLTMSSLAYIGFSMVLGLPLPSGILGGI</sequence>
<keyword evidence="4" id="KW-1185">Reference proteome</keyword>
<proteinExistence type="predicted"/>
<feature type="transmembrane region" description="Helical" evidence="1">
    <location>
        <begin position="166"/>
        <end position="188"/>
    </location>
</feature>
<dbReference type="Proteomes" id="UP000274909">
    <property type="component" value="Unassembled WGS sequence"/>
</dbReference>
<name>A0A3S1CS33_9MICO</name>
<dbReference type="OrthoDB" id="5119225at2"/>
<reference evidence="3 4" key="1">
    <citation type="submission" date="2018-12" db="EMBL/GenBank/DDBJ databases">
        <authorList>
            <person name="Li F."/>
        </authorList>
    </citation>
    <scope>NUCLEOTIDE SEQUENCE [LARGE SCALE GENOMIC DNA]</scope>
    <source>
        <strain evidence="3 4">EGI 6500705</strain>
    </source>
</reference>
<evidence type="ECO:0000313" key="4">
    <source>
        <dbReference type="Proteomes" id="UP000274909"/>
    </source>
</evidence>
<feature type="transmembrane region" description="Helical" evidence="1">
    <location>
        <begin position="123"/>
        <end position="154"/>
    </location>
</feature>
<protein>
    <submittedName>
        <fullName evidence="3">Tripartite tricarboxylate transporter TctB family protein</fullName>
    </submittedName>
</protein>
<dbReference type="EMBL" id="RZGZ01000002">
    <property type="protein sequence ID" value="RUR01032.1"/>
    <property type="molecule type" value="Genomic_DNA"/>
</dbReference>